<dbReference type="NCBIfam" id="TIGR00421">
    <property type="entry name" value="ubiX_pad"/>
    <property type="match status" value="1"/>
</dbReference>
<keyword evidence="6" id="KW-0216">Detoxification</keyword>
<dbReference type="InterPro" id="IPR004507">
    <property type="entry name" value="UbiX-like"/>
</dbReference>
<dbReference type="RefSeq" id="WP_131125312.1">
    <property type="nucleotide sequence ID" value="NZ_SIXH01000337.1"/>
</dbReference>
<keyword evidence="1 6" id="KW-0637">Prenyltransferase</keyword>
<evidence type="ECO:0000256" key="4">
    <source>
        <dbReference type="ARBA" id="ARBA00022679"/>
    </source>
</evidence>
<feature type="binding site" evidence="6">
    <location>
        <begin position="87"/>
        <end position="90"/>
    </location>
    <ligand>
        <name>FMN</name>
        <dbReference type="ChEBI" id="CHEBI:58210"/>
    </ligand>
</feature>
<dbReference type="SUPFAM" id="SSF52507">
    <property type="entry name" value="Homo-oligomeric flavin-containing Cys decarboxylases, HFCD"/>
    <property type="match status" value="1"/>
</dbReference>
<dbReference type="GO" id="GO:0106141">
    <property type="term" value="F:flavin prenyltransferase activity"/>
    <property type="evidence" value="ECO:0007669"/>
    <property type="project" value="UniProtKB-EC"/>
</dbReference>
<evidence type="ECO:0000313" key="8">
    <source>
        <dbReference type="EMBL" id="TBO56451.1"/>
    </source>
</evidence>
<feature type="binding site" evidence="6">
    <location>
        <position position="36"/>
    </location>
    <ligand>
        <name>FMN</name>
        <dbReference type="ChEBI" id="CHEBI:58210"/>
    </ligand>
</feature>
<dbReference type="Pfam" id="PF02441">
    <property type="entry name" value="Flavoprotein"/>
    <property type="match status" value="1"/>
</dbReference>
<dbReference type="FunFam" id="3.40.50.1950:FF:000001">
    <property type="entry name" value="Flavin prenyltransferase UbiX"/>
    <property type="match status" value="1"/>
</dbReference>
<evidence type="ECO:0000256" key="5">
    <source>
        <dbReference type="ARBA" id="ARBA00050612"/>
    </source>
</evidence>
<gene>
    <name evidence="8" type="ORF">EYS09_27900</name>
</gene>
<name>A0A4V2JHY6_STRKA</name>
<dbReference type="GO" id="GO:0016831">
    <property type="term" value="F:carboxy-lyase activity"/>
    <property type="evidence" value="ECO:0007669"/>
    <property type="project" value="TreeGrafter"/>
</dbReference>
<dbReference type="NCBIfam" id="NF004685">
    <property type="entry name" value="PRK06029.1"/>
    <property type="match status" value="1"/>
</dbReference>
<organism evidence="8 9">
    <name type="scientific">Streptomyces kasugaensis</name>
    <dbReference type="NCBI Taxonomy" id="1946"/>
    <lineage>
        <taxon>Bacteria</taxon>
        <taxon>Bacillati</taxon>
        <taxon>Actinomycetota</taxon>
        <taxon>Actinomycetes</taxon>
        <taxon>Kitasatosporales</taxon>
        <taxon>Streptomycetaceae</taxon>
        <taxon>Streptomyces</taxon>
    </lineage>
</organism>
<comment type="subunit">
    <text evidence="6">Homododecamer.</text>
</comment>
<comment type="similarity">
    <text evidence="6">Belongs to the UbiX/PAD1 family. YclB subfamily.</text>
</comment>
<sequence length="203" mass="22028">MRLIVGMTGATGAPFGVRLLQALKQLPEVETHLVLSRWARTTIELETGLSAREVISLADEAHNAEDQGATISSGSFHTEGMVVVPCSMKTLAGIRTGYAEGLVGRAADVVLKERRTLVLVPRETPLSEIHLENMLALARMGARMVPPMPAFYNHPRSVDDIVDHVTARVLDQFGLPFPAARRWEGMHSARTAARGEQAAAVRS</sequence>
<dbReference type="Gene3D" id="3.40.50.1950">
    <property type="entry name" value="Flavin prenyltransferase-like"/>
    <property type="match status" value="1"/>
</dbReference>
<comment type="catalytic activity">
    <reaction evidence="5 6">
        <text>dimethylallyl phosphate + FMNH2 = prenylated FMNH2 + phosphate</text>
        <dbReference type="Rhea" id="RHEA:37743"/>
        <dbReference type="ChEBI" id="CHEBI:43474"/>
        <dbReference type="ChEBI" id="CHEBI:57618"/>
        <dbReference type="ChEBI" id="CHEBI:87467"/>
        <dbReference type="ChEBI" id="CHEBI:88052"/>
        <dbReference type="EC" id="2.5.1.129"/>
    </reaction>
</comment>
<evidence type="ECO:0000256" key="6">
    <source>
        <dbReference type="HAMAP-Rule" id="MF_01986"/>
    </source>
</evidence>
<dbReference type="PANTHER" id="PTHR43374">
    <property type="entry name" value="FLAVIN PRENYLTRANSFERASE"/>
    <property type="match status" value="1"/>
</dbReference>
<feature type="binding site" evidence="6">
    <location>
        <begin position="9"/>
        <end position="11"/>
    </location>
    <ligand>
        <name>FMN</name>
        <dbReference type="ChEBI" id="CHEBI:58210"/>
    </ligand>
</feature>
<keyword evidence="2 6" id="KW-0285">Flavoprotein</keyword>
<dbReference type="GO" id="GO:0009636">
    <property type="term" value="P:response to toxic substance"/>
    <property type="evidence" value="ECO:0007669"/>
    <property type="project" value="UniProtKB-KW"/>
</dbReference>
<feature type="binding site" evidence="6">
    <location>
        <position position="122"/>
    </location>
    <ligand>
        <name>FMN</name>
        <dbReference type="ChEBI" id="CHEBI:58210"/>
    </ligand>
</feature>
<evidence type="ECO:0000256" key="3">
    <source>
        <dbReference type="ARBA" id="ARBA00022643"/>
    </source>
</evidence>
<accession>A0A4V2JHY6</accession>
<dbReference type="EC" id="2.5.1.129" evidence="6"/>
<proteinExistence type="inferred from homology"/>
<dbReference type="HAMAP" id="MF_01984">
    <property type="entry name" value="ubiX_pad"/>
    <property type="match status" value="1"/>
</dbReference>
<comment type="function">
    <text evidence="6">Involved in the non-oxidative decarboxylation and detoxification of phenolic derivatives. Flavin prenyltransferase that catalyzes the synthesis of the prenylated FMN cofactor (prenyl-FMN) for phenolic acid decarboxylase.</text>
</comment>
<dbReference type="AlphaFoldDB" id="A0A4V2JHY6"/>
<dbReference type="NCBIfam" id="NF041206">
    <property type="entry name" value="VdcB"/>
    <property type="match status" value="1"/>
</dbReference>
<dbReference type="Proteomes" id="UP000292452">
    <property type="component" value="Unassembled WGS sequence"/>
</dbReference>
<evidence type="ECO:0000313" key="9">
    <source>
        <dbReference type="Proteomes" id="UP000292452"/>
    </source>
</evidence>
<evidence type="ECO:0000256" key="2">
    <source>
        <dbReference type="ARBA" id="ARBA00022630"/>
    </source>
</evidence>
<keyword evidence="3 6" id="KW-0288">FMN</keyword>
<evidence type="ECO:0000256" key="1">
    <source>
        <dbReference type="ARBA" id="ARBA00022602"/>
    </source>
</evidence>
<dbReference type="EMBL" id="SIXH01000337">
    <property type="protein sequence ID" value="TBO56451.1"/>
    <property type="molecule type" value="Genomic_DNA"/>
</dbReference>
<dbReference type="InterPro" id="IPR036551">
    <property type="entry name" value="Flavin_trans-like"/>
</dbReference>
<dbReference type="HAMAP" id="MF_01986">
    <property type="entry name" value="ubiX_pad_yclB"/>
    <property type="match status" value="1"/>
</dbReference>
<dbReference type="InterPro" id="IPR003382">
    <property type="entry name" value="Flavoprotein"/>
</dbReference>
<feature type="domain" description="Flavoprotein" evidence="7">
    <location>
        <begin position="1"/>
        <end position="172"/>
    </location>
</feature>
<dbReference type="InterPro" id="IPR032901">
    <property type="entry name" value="UbiX_pad_YclB"/>
</dbReference>
<keyword evidence="4 6" id="KW-0808">Transferase</keyword>
<evidence type="ECO:0000259" key="7">
    <source>
        <dbReference type="Pfam" id="PF02441"/>
    </source>
</evidence>
<keyword evidence="6" id="KW-0058">Aromatic hydrocarbons catabolism</keyword>
<comment type="caution">
    <text evidence="8">The sequence shown here is derived from an EMBL/GenBank/DDBJ whole genome shotgun (WGS) entry which is preliminary data.</text>
</comment>
<protein>
    <recommendedName>
        <fullName evidence="6">Probable UbiX-like flavin prenyltransferase</fullName>
        <ecNumber evidence="6">2.5.1.129</ecNumber>
    </recommendedName>
    <alternativeName>
        <fullName evidence="6">Phenolic acid decarboxylase subunit B</fullName>
        <shortName evidence="6">PAD</shortName>
    </alternativeName>
</protein>
<reference evidence="8 9" key="1">
    <citation type="submission" date="2019-02" db="EMBL/GenBank/DDBJ databases">
        <title>Draft Genome Sequence of Streptomyces sp. AM-2504, identified by 16S rRNA comparative analysis as a Streptomyces Kasugaensis strain.</title>
        <authorList>
            <person name="Napolioni V."/>
            <person name="Giuliodori A.M."/>
            <person name="Spurio R."/>
            <person name="Fabbretti A."/>
        </authorList>
    </citation>
    <scope>NUCLEOTIDE SEQUENCE [LARGE SCALE GENOMIC DNA]</scope>
    <source>
        <strain evidence="8 9">AM-2504</strain>
    </source>
</reference>
<dbReference type="PANTHER" id="PTHR43374:SF1">
    <property type="entry name" value="FLAVIN PRENYLTRANSFERASE PAD1, MITOCHONDRIAL"/>
    <property type="match status" value="1"/>
</dbReference>
<keyword evidence="9" id="KW-1185">Reference proteome</keyword>